<accession>A0ABR0HQS5</accession>
<dbReference type="Proteomes" id="UP001326199">
    <property type="component" value="Unassembled WGS sequence"/>
</dbReference>
<evidence type="ECO:0000313" key="3">
    <source>
        <dbReference type="Proteomes" id="UP001326199"/>
    </source>
</evidence>
<sequence length="103" mass="11051">MRDSDGISNFAGHRSVGDGTVSQRQMKKFPPVPTGKGKGYKWSVQGAALGLDNPQNVAPMLMGLDAVAPKQATESTRDEAHARPTTRQKRNKDPSFSDAGQRG</sequence>
<gene>
    <name evidence="2" type="ORF">QC763_0041240</name>
</gene>
<dbReference type="GeneID" id="87925644"/>
<keyword evidence="3" id="KW-1185">Reference proteome</keyword>
<comment type="caution">
    <text evidence="2">The sequence shown here is derived from an EMBL/GenBank/DDBJ whole genome shotgun (WGS) entry which is preliminary data.</text>
</comment>
<dbReference type="RefSeq" id="XP_062768957.1">
    <property type="nucleotide sequence ID" value="XM_062905634.1"/>
</dbReference>
<dbReference type="EMBL" id="JAFFHB010000002">
    <property type="protein sequence ID" value="KAK4670287.1"/>
    <property type="molecule type" value="Genomic_DNA"/>
</dbReference>
<protein>
    <submittedName>
        <fullName evidence="2">Uncharacterized protein</fullName>
    </submittedName>
</protein>
<evidence type="ECO:0000313" key="2">
    <source>
        <dbReference type="EMBL" id="KAK4670287.1"/>
    </source>
</evidence>
<proteinExistence type="predicted"/>
<feature type="region of interest" description="Disordered" evidence="1">
    <location>
        <begin position="68"/>
        <end position="103"/>
    </location>
</feature>
<feature type="region of interest" description="Disordered" evidence="1">
    <location>
        <begin position="1"/>
        <end position="40"/>
    </location>
</feature>
<name>A0ABR0HQS5_9PEZI</name>
<evidence type="ECO:0000256" key="1">
    <source>
        <dbReference type="SAM" id="MobiDB-lite"/>
    </source>
</evidence>
<reference evidence="2 3" key="1">
    <citation type="journal article" date="2023" name="bioRxiv">
        <title>High-quality genome assemblies of four members of thePodospora anserinaspecies complex.</title>
        <authorList>
            <person name="Ament-Velasquez S.L."/>
            <person name="Vogan A.A."/>
            <person name="Wallerman O."/>
            <person name="Hartmann F."/>
            <person name="Gautier V."/>
            <person name="Silar P."/>
            <person name="Giraud T."/>
            <person name="Johannesson H."/>
        </authorList>
    </citation>
    <scope>NUCLEOTIDE SEQUENCE [LARGE SCALE GENOMIC DNA]</scope>
    <source>
        <strain evidence="2 3">CBS 411.78</strain>
    </source>
</reference>
<organism evidence="2 3">
    <name type="scientific">Podospora pseudopauciseta</name>
    <dbReference type="NCBI Taxonomy" id="2093780"/>
    <lineage>
        <taxon>Eukaryota</taxon>
        <taxon>Fungi</taxon>
        <taxon>Dikarya</taxon>
        <taxon>Ascomycota</taxon>
        <taxon>Pezizomycotina</taxon>
        <taxon>Sordariomycetes</taxon>
        <taxon>Sordariomycetidae</taxon>
        <taxon>Sordariales</taxon>
        <taxon>Podosporaceae</taxon>
        <taxon>Podospora</taxon>
    </lineage>
</organism>